<dbReference type="OrthoDB" id="9801841at2"/>
<sequence>MRTDSYGYSKEREIRQRFGKFSCAFASHAEKRTITAGKVGIGRAFVQRERWQRLEQLFAQARMLAAEQRAAWLSRACGDDVGLCGEVEELLRADTQLGVLDAPPFAAHGGERAEFAPSLATGTRVGAWRVETLIGRGGAGEVYAVTRAEVAFTQRAAMKLLRFEAIGELARFDVERRILARLDHPGISRLLDGGIAADGRPYTVMEYVEGVSLIDHCAARHASLRERLNLLMQVCDAVAYAHRNLVVHRDLKPSNTLVDVEGKVKLLDFGIAKLLDVGATKDSADMIPTLAPFTPEYAAPEQLSGETVTTATDVYALGVLLFELLTGERPLRSRGLPAAQVLALLDERVAPPSSRVAREKTDAPLPPGLLTGDLDAIVAKCLRPEPAQRYASVNDLKRDLQRHLAREPVLAREGARLYVIGRLLRRYRFGVAATVMLILALAAGLAGTLWQAHIASTNARTSSAVQTFMTDLFRANSSKQKDPVKARATTARELLDIGAKKIDGEMSDAPFAKLDVLKLLGDLYAELALRKEEIPLRRQVVELTRRLYGADSAQLVVALGALAGAMHGTEMEREREPLLREALAILDRNGDTASVTRGVLLQKFAEFYESTDQAKALDYAQQSVRLLGAYPPSIELAEAWYLQGLTQTYTGQYAAAVVSLNRAIEISSAVQGVPNPDLVFFCYQLADTQRKLRDFAGAERSARRALDIALSVNGEDHIDAVRARLMLGRILIAESHVGEGLDLLAQAKRDVLRLRGMDDPFHTPTVLENSGLAQSDFGDVAAGLADLEGAAAIYVRFNGDRLEIASLQAAIANDLIDLGRNADARRALDEAAAVCAERDCAHRALPYLTRIINNITLARVRLAQTEGRNEEARSLLGTLIASSDPNAAASTRITAWLLAAEIAMETRNVADEVQSPLALARAEIDHRGMSNMQLSAASADLIEGHSYLKRHELQAALPLLQRAVAAREALLVAPNPRIAEAQILLARCYIESGHIDEARDLVAAAAAIAAHYAQLGERYRKPLHELQMQLRAPLKPAQGLVAGRHG</sequence>
<dbReference type="PANTHER" id="PTHR43289:SF34">
    <property type="entry name" value="SERINE_THREONINE-PROTEIN KINASE YBDM-RELATED"/>
    <property type="match status" value="1"/>
</dbReference>
<dbReference type="InterPro" id="IPR011990">
    <property type="entry name" value="TPR-like_helical_dom_sf"/>
</dbReference>
<dbReference type="Pfam" id="PF00069">
    <property type="entry name" value="Pkinase"/>
    <property type="match status" value="1"/>
</dbReference>
<evidence type="ECO:0000256" key="4">
    <source>
        <dbReference type="ARBA" id="ARBA00022840"/>
    </source>
</evidence>
<keyword evidence="2" id="KW-0547">Nucleotide-binding</keyword>
<keyword evidence="5" id="KW-0812">Transmembrane</keyword>
<dbReference type="Gene3D" id="1.25.40.10">
    <property type="entry name" value="Tetratricopeptide repeat domain"/>
    <property type="match status" value="3"/>
</dbReference>
<keyword evidence="4" id="KW-0067">ATP-binding</keyword>
<dbReference type="KEGG" id="xbc:ELE36_07100"/>
<dbReference type="Pfam" id="PF13181">
    <property type="entry name" value="TPR_8"/>
    <property type="match status" value="1"/>
</dbReference>
<keyword evidence="8" id="KW-1185">Reference proteome</keyword>
<organism evidence="7 8">
    <name type="scientific">Pseudolysobacter antarcticus</name>
    <dbReference type="NCBI Taxonomy" id="2511995"/>
    <lineage>
        <taxon>Bacteria</taxon>
        <taxon>Pseudomonadati</taxon>
        <taxon>Pseudomonadota</taxon>
        <taxon>Gammaproteobacteria</taxon>
        <taxon>Lysobacterales</taxon>
        <taxon>Rhodanobacteraceae</taxon>
        <taxon>Pseudolysobacter</taxon>
    </lineage>
</organism>
<dbReference type="Proteomes" id="UP000291562">
    <property type="component" value="Chromosome"/>
</dbReference>
<dbReference type="AlphaFoldDB" id="A0A411HIC7"/>
<evidence type="ECO:0000256" key="3">
    <source>
        <dbReference type="ARBA" id="ARBA00022777"/>
    </source>
</evidence>
<keyword evidence="5" id="KW-0472">Membrane</keyword>
<evidence type="ECO:0000313" key="8">
    <source>
        <dbReference type="Proteomes" id="UP000291562"/>
    </source>
</evidence>
<dbReference type="EMBL" id="CP035704">
    <property type="protein sequence ID" value="QBB70150.1"/>
    <property type="molecule type" value="Genomic_DNA"/>
</dbReference>
<dbReference type="SUPFAM" id="SSF48452">
    <property type="entry name" value="TPR-like"/>
    <property type="match status" value="1"/>
</dbReference>
<evidence type="ECO:0000256" key="5">
    <source>
        <dbReference type="SAM" id="Phobius"/>
    </source>
</evidence>
<evidence type="ECO:0000259" key="6">
    <source>
        <dbReference type="PROSITE" id="PS50011"/>
    </source>
</evidence>
<dbReference type="InterPro" id="IPR000719">
    <property type="entry name" value="Prot_kinase_dom"/>
</dbReference>
<dbReference type="GO" id="GO:0004674">
    <property type="term" value="F:protein serine/threonine kinase activity"/>
    <property type="evidence" value="ECO:0007669"/>
    <property type="project" value="TreeGrafter"/>
</dbReference>
<gene>
    <name evidence="7" type="ORF">ELE36_07100</name>
</gene>
<dbReference type="Gene3D" id="1.10.510.10">
    <property type="entry name" value="Transferase(Phosphotransferase) domain 1"/>
    <property type="match status" value="1"/>
</dbReference>
<feature type="domain" description="Protein kinase" evidence="6">
    <location>
        <begin position="128"/>
        <end position="410"/>
    </location>
</feature>
<dbReference type="PANTHER" id="PTHR43289">
    <property type="entry name" value="MITOGEN-ACTIVATED PROTEIN KINASE KINASE KINASE 20-RELATED"/>
    <property type="match status" value="1"/>
</dbReference>
<accession>A0A411HIC7</accession>
<dbReference type="SMART" id="SM00028">
    <property type="entry name" value="TPR"/>
    <property type="match status" value="4"/>
</dbReference>
<keyword evidence="5" id="KW-1133">Transmembrane helix</keyword>
<dbReference type="Gene3D" id="3.30.200.20">
    <property type="entry name" value="Phosphorylase Kinase, domain 1"/>
    <property type="match status" value="1"/>
</dbReference>
<dbReference type="GO" id="GO:0005524">
    <property type="term" value="F:ATP binding"/>
    <property type="evidence" value="ECO:0007669"/>
    <property type="project" value="UniProtKB-KW"/>
</dbReference>
<dbReference type="InterPro" id="IPR019734">
    <property type="entry name" value="TPR_rpt"/>
</dbReference>
<evidence type="ECO:0000256" key="2">
    <source>
        <dbReference type="ARBA" id="ARBA00022741"/>
    </source>
</evidence>
<dbReference type="SMART" id="SM00220">
    <property type="entry name" value="S_TKc"/>
    <property type="match status" value="1"/>
</dbReference>
<evidence type="ECO:0000313" key="7">
    <source>
        <dbReference type="EMBL" id="QBB70150.1"/>
    </source>
</evidence>
<dbReference type="CDD" id="cd14014">
    <property type="entry name" value="STKc_PknB_like"/>
    <property type="match status" value="1"/>
</dbReference>
<evidence type="ECO:0000256" key="1">
    <source>
        <dbReference type="ARBA" id="ARBA00022679"/>
    </source>
</evidence>
<dbReference type="InterPro" id="IPR008271">
    <property type="entry name" value="Ser/Thr_kinase_AS"/>
</dbReference>
<proteinExistence type="predicted"/>
<feature type="transmembrane region" description="Helical" evidence="5">
    <location>
        <begin position="429"/>
        <end position="450"/>
    </location>
</feature>
<dbReference type="Pfam" id="PF14559">
    <property type="entry name" value="TPR_19"/>
    <property type="match status" value="1"/>
</dbReference>
<protein>
    <submittedName>
        <fullName evidence="7">Serine/threonine-protein kinase</fullName>
    </submittedName>
</protein>
<keyword evidence="3 7" id="KW-0418">Kinase</keyword>
<name>A0A411HIC7_9GAMM</name>
<dbReference type="PROSITE" id="PS50011">
    <property type="entry name" value="PROTEIN_KINASE_DOM"/>
    <property type="match status" value="1"/>
</dbReference>
<dbReference type="SUPFAM" id="SSF56112">
    <property type="entry name" value="Protein kinase-like (PK-like)"/>
    <property type="match status" value="1"/>
</dbReference>
<keyword evidence="1" id="KW-0808">Transferase</keyword>
<dbReference type="InterPro" id="IPR011009">
    <property type="entry name" value="Kinase-like_dom_sf"/>
</dbReference>
<reference evidence="7 8" key="1">
    <citation type="submission" date="2019-01" db="EMBL/GenBank/DDBJ databases">
        <title>Pseudolysobacter antarctica gen. nov., sp. nov., isolated from Fildes Peninsula, Antarctica.</title>
        <authorList>
            <person name="Wei Z."/>
            <person name="Peng F."/>
        </authorList>
    </citation>
    <scope>NUCLEOTIDE SEQUENCE [LARGE SCALE GENOMIC DNA]</scope>
    <source>
        <strain evidence="7 8">AQ6-296</strain>
    </source>
</reference>
<dbReference type="PROSITE" id="PS00108">
    <property type="entry name" value="PROTEIN_KINASE_ST"/>
    <property type="match status" value="1"/>
</dbReference>